<feature type="compositionally biased region" description="Polar residues" evidence="1">
    <location>
        <begin position="266"/>
        <end position="280"/>
    </location>
</feature>
<sequence>MTKAGNTTRVVNADNTAGTITIVQFNPASQLPIKLSGSHNFATWKAQFSMLMHGHDLYGHLDGSTPAPIPSTTFGTNTTPNPAYTLWFRQDQLIQNAIMASVEPTIASTVAAANTSKQAWDSLHTAYANKSQTRILSLRDQLGRITKDTTPITEYLQRIRSLSDELASTGAPVTNFELIVKILSGLGPEFREISAAIRACDTTVTYDELYEKLLDHELFLRHEEAKKTPGPITAAVATHNKSNKNSNNRNNRRQYYNNNNINNSQPWRQNARPNNASQYHPPNNNTTAIISCQLCKKIGHIASVCRSKSHNHFEAKANYISVFNTTANPWIVDSSATHHITTEPHNLQLYHGNEDVSMGDGNKIPISHTGSTQLQASNNIFKLNHTLCAPAIKRNLISVSKLCHDNLTSVEFFPFSFVVKDLKTR</sequence>
<evidence type="ECO:0000313" key="3">
    <source>
        <dbReference type="EMBL" id="OIT05299.1"/>
    </source>
</evidence>
<proteinExistence type="predicted"/>
<reference evidence="3" key="1">
    <citation type="submission" date="2016-11" db="EMBL/GenBank/DDBJ databases">
        <title>The genome of Nicotiana attenuata.</title>
        <authorList>
            <person name="Xu S."/>
            <person name="Brockmoeller T."/>
            <person name="Gaquerel E."/>
            <person name="Navarro A."/>
            <person name="Kuhl H."/>
            <person name="Gase K."/>
            <person name="Ling Z."/>
            <person name="Zhou W."/>
            <person name="Kreitzer C."/>
            <person name="Stanke M."/>
            <person name="Tang H."/>
            <person name="Lyons E."/>
            <person name="Pandey P."/>
            <person name="Pandey S.P."/>
            <person name="Timmermann B."/>
            <person name="Baldwin I.T."/>
        </authorList>
    </citation>
    <scope>NUCLEOTIDE SEQUENCE [LARGE SCALE GENOMIC DNA]</scope>
    <source>
        <strain evidence="3">UT</strain>
    </source>
</reference>
<dbReference type="STRING" id="49451.A0A1J6J2Y9"/>
<dbReference type="InterPro" id="IPR054722">
    <property type="entry name" value="PolX-like_BBD"/>
</dbReference>
<organism evidence="3 4">
    <name type="scientific">Nicotiana attenuata</name>
    <name type="common">Coyote tobacco</name>
    <dbReference type="NCBI Taxonomy" id="49451"/>
    <lineage>
        <taxon>Eukaryota</taxon>
        <taxon>Viridiplantae</taxon>
        <taxon>Streptophyta</taxon>
        <taxon>Embryophyta</taxon>
        <taxon>Tracheophyta</taxon>
        <taxon>Spermatophyta</taxon>
        <taxon>Magnoliopsida</taxon>
        <taxon>eudicotyledons</taxon>
        <taxon>Gunneridae</taxon>
        <taxon>Pentapetalae</taxon>
        <taxon>asterids</taxon>
        <taxon>lamiids</taxon>
        <taxon>Solanales</taxon>
        <taxon>Solanaceae</taxon>
        <taxon>Nicotianoideae</taxon>
        <taxon>Nicotianeae</taxon>
        <taxon>Nicotiana</taxon>
    </lineage>
</organism>
<comment type="caution">
    <text evidence="3">The sequence shown here is derived from an EMBL/GenBank/DDBJ whole genome shotgun (WGS) entry which is preliminary data.</text>
</comment>
<keyword evidence="4" id="KW-1185">Reference proteome</keyword>
<dbReference type="Pfam" id="PF22936">
    <property type="entry name" value="Pol_BBD"/>
    <property type="match status" value="1"/>
</dbReference>
<dbReference type="Gramene" id="OIT05299">
    <property type="protein sequence ID" value="OIT05299"/>
    <property type="gene ID" value="A4A49_65133"/>
</dbReference>
<dbReference type="PANTHER" id="PTHR47481:SF21">
    <property type="entry name" value="BASIC-LEUCINE ZIPPER TRANSCRIPTION FACTOR Q-RELATED"/>
    <property type="match status" value="1"/>
</dbReference>
<dbReference type="PANTHER" id="PTHR47481">
    <property type="match status" value="1"/>
</dbReference>
<accession>A0A1J6J2Y9</accession>
<feature type="region of interest" description="Disordered" evidence="1">
    <location>
        <begin position="236"/>
        <end position="280"/>
    </location>
</feature>
<dbReference type="Proteomes" id="UP000187609">
    <property type="component" value="Unassembled WGS sequence"/>
</dbReference>
<evidence type="ECO:0000256" key="1">
    <source>
        <dbReference type="SAM" id="MobiDB-lite"/>
    </source>
</evidence>
<feature type="non-terminal residue" evidence="3">
    <location>
        <position position="425"/>
    </location>
</feature>
<protein>
    <recommendedName>
        <fullName evidence="2">Retrovirus-related Pol polyprotein from transposon TNT 1-94-like beta-barrel domain-containing protein</fullName>
    </recommendedName>
</protein>
<evidence type="ECO:0000259" key="2">
    <source>
        <dbReference type="Pfam" id="PF22936"/>
    </source>
</evidence>
<feature type="domain" description="Retrovirus-related Pol polyprotein from transposon TNT 1-94-like beta-barrel" evidence="2">
    <location>
        <begin position="330"/>
        <end position="404"/>
    </location>
</feature>
<dbReference type="EMBL" id="MJEQ01037185">
    <property type="protein sequence ID" value="OIT05299.1"/>
    <property type="molecule type" value="Genomic_DNA"/>
</dbReference>
<evidence type="ECO:0000313" key="4">
    <source>
        <dbReference type="Proteomes" id="UP000187609"/>
    </source>
</evidence>
<dbReference type="AlphaFoldDB" id="A0A1J6J2Y9"/>
<name>A0A1J6J2Y9_NICAT</name>
<dbReference type="Pfam" id="PF14223">
    <property type="entry name" value="Retrotran_gag_2"/>
    <property type="match status" value="1"/>
</dbReference>
<feature type="compositionally biased region" description="Low complexity" evidence="1">
    <location>
        <begin position="243"/>
        <end position="265"/>
    </location>
</feature>
<gene>
    <name evidence="3" type="ORF">A4A49_65133</name>
</gene>
<dbReference type="OMA" id="FITTHRQ"/>